<accession>A0A975UD31</accession>
<keyword evidence="1" id="KW-0479">Metal-binding</keyword>
<dbReference type="Proteomes" id="UP000694232">
    <property type="component" value="Chromosome 1"/>
</dbReference>
<evidence type="ECO:0000313" key="4">
    <source>
        <dbReference type="EMBL" id="QXO18861.1"/>
    </source>
</evidence>
<name>A0A975UD31_9VIBR</name>
<protein>
    <submittedName>
        <fullName evidence="4">Iron-containing alcohol dehydrogenase family protein</fullName>
    </submittedName>
</protein>
<dbReference type="InterPro" id="IPR001670">
    <property type="entry name" value="ADH_Fe/GldA"/>
</dbReference>
<keyword evidence="2" id="KW-0560">Oxidoreductase</keyword>
<dbReference type="AlphaFoldDB" id="A0A975UD31"/>
<evidence type="ECO:0000313" key="5">
    <source>
        <dbReference type="Proteomes" id="UP000694232"/>
    </source>
</evidence>
<dbReference type="PANTHER" id="PTHR43616">
    <property type="entry name" value="GLYCEROL DEHYDROGENASE"/>
    <property type="match status" value="1"/>
</dbReference>
<sequence length="358" mass="38305">MQTQTVSLPHQILKGSHCLDNVFSSLSDSLQRVFIVAGKTALSVTLPTLQRVKGSRELTDSWYGGEVTEVNMKRLSEQAKRAGADVIFAIGGGKAIDMGKWVADDLQLPVVTIPTIAATCAASSTVTVMYDESGHYMGMKQLAKAPLALVIDADILAHAPPRWLSAGLGDTLAKLYEFRAIADNLPKCSFNYSAYSNGRLCYDLIRDYGEQAMQDNVKQQASDALEGAADAILLFAGFTSIMGVGDHVAASHALFDGFTTNPKTRDFGHGLLVGFGNLVLQVLEGRTDAEILAEIDLAKRCGIPVTLADIAELTETELFDIATASVNTSDMGNMPRTISAQELVDAIHYVSALSTKLG</sequence>
<reference evidence="4" key="1">
    <citation type="submission" date="2021-06" db="EMBL/GenBank/DDBJ databases">
        <title>Vibrio nov. sp., novel gut bacterium isolated from Yellow Sea oyster.</title>
        <authorList>
            <person name="Muhammad N."/>
            <person name="Nguyen T.H."/>
            <person name="Lee Y.-J."/>
            <person name="Ko J."/>
            <person name="Kim S.-G."/>
        </authorList>
    </citation>
    <scope>NUCLEOTIDE SEQUENCE</scope>
    <source>
        <strain evidence="4">OG9-811</strain>
    </source>
</reference>
<dbReference type="EMBL" id="CP076643">
    <property type="protein sequence ID" value="QXO18861.1"/>
    <property type="molecule type" value="Genomic_DNA"/>
</dbReference>
<evidence type="ECO:0000259" key="3">
    <source>
        <dbReference type="Pfam" id="PF00465"/>
    </source>
</evidence>
<evidence type="ECO:0000256" key="1">
    <source>
        <dbReference type="ARBA" id="ARBA00022723"/>
    </source>
</evidence>
<evidence type="ECO:0000256" key="2">
    <source>
        <dbReference type="ARBA" id="ARBA00023002"/>
    </source>
</evidence>
<gene>
    <name evidence="4" type="ORF">KNV97_11605</name>
</gene>
<dbReference type="GO" id="GO:0046872">
    <property type="term" value="F:metal ion binding"/>
    <property type="evidence" value="ECO:0007669"/>
    <property type="project" value="UniProtKB-KW"/>
</dbReference>
<organism evidence="4 5">
    <name type="scientific">Vibrio ostreae</name>
    <dbReference type="NCBI Taxonomy" id="2841925"/>
    <lineage>
        <taxon>Bacteria</taxon>
        <taxon>Pseudomonadati</taxon>
        <taxon>Pseudomonadota</taxon>
        <taxon>Gammaproteobacteria</taxon>
        <taxon>Vibrionales</taxon>
        <taxon>Vibrionaceae</taxon>
        <taxon>Vibrio</taxon>
    </lineage>
</organism>
<feature type="domain" description="Alcohol dehydrogenase iron-type/glycerol dehydrogenase GldA" evidence="3">
    <location>
        <begin position="9"/>
        <end position="152"/>
    </location>
</feature>
<dbReference type="PANTHER" id="PTHR43616:SF3">
    <property type="entry name" value="HYDROXYCARBOXYLATE DEHYDROGENASE A"/>
    <property type="match status" value="1"/>
</dbReference>
<dbReference type="RefSeq" id="WP_218563170.1">
    <property type="nucleotide sequence ID" value="NZ_CP076643.1"/>
</dbReference>
<dbReference type="PIRSF" id="PIRSF000112">
    <property type="entry name" value="Glycerol_dehydrogenase"/>
    <property type="match status" value="1"/>
</dbReference>
<dbReference type="GO" id="GO:0016614">
    <property type="term" value="F:oxidoreductase activity, acting on CH-OH group of donors"/>
    <property type="evidence" value="ECO:0007669"/>
    <property type="project" value="InterPro"/>
</dbReference>
<proteinExistence type="predicted"/>
<dbReference type="InterPro" id="IPR016205">
    <property type="entry name" value="Glycerol_DH"/>
</dbReference>
<dbReference type="Pfam" id="PF00465">
    <property type="entry name" value="Fe-ADH"/>
    <property type="match status" value="1"/>
</dbReference>
<dbReference type="KEGG" id="vos:KNV97_11605"/>
<dbReference type="CDD" id="cd08550">
    <property type="entry name" value="GlyDH-like"/>
    <property type="match status" value="1"/>
</dbReference>
<keyword evidence="5" id="KW-1185">Reference proteome</keyword>